<sequence>MVAPIALTGVLLSLIFGGGMSWMYFGDNAPQNLELNVYLDYAVVTNEDFFPTFYQVLHVAPEAGDMEIISALETEMRKLGEDGSVPLGDNHQGVGLEASDLELSHVLVEMVGVLLDKKHRRVYDKVFAPALTKRSFFGGSQNRVKLDKVCSKVAV</sequence>
<keyword evidence="2" id="KW-1185">Reference proteome</keyword>
<dbReference type="EMBL" id="MU839854">
    <property type="protein sequence ID" value="KAK1749649.1"/>
    <property type="molecule type" value="Genomic_DNA"/>
</dbReference>
<organism evidence="1 2">
    <name type="scientific">Echria macrotheca</name>
    <dbReference type="NCBI Taxonomy" id="438768"/>
    <lineage>
        <taxon>Eukaryota</taxon>
        <taxon>Fungi</taxon>
        <taxon>Dikarya</taxon>
        <taxon>Ascomycota</taxon>
        <taxon>Pezizomycotina</taxon>
        <taxon>Sordariomycetes</taxon>
        <taxon>Sordariomycetidae</taxon>
        <taxon>Sordariales</taxon>
        <taxon>Schizotheciaceae</taxon>
        <taxon>Echria</taxon>
    </lineage>
</organism>
<dbReference type="Proteomes" id="UP001239445">
    <property type="component" value="Unassembled WGS sequence"/>
</dbReference>
<gene>
    <name evidence="1" type="ORF">QBC47DRAFT_440153</name>
</gene>
<proteinExistence type="predicted"/>
<evidence type="ECO:0000313" key="2">
    <source>
        <dbReference type="Proteomes" id="UP001239445"/>
    </source>
</evidence>
<accession>A0AAJ0B0W4</accession>
<comment type="caution">
    <text evidence="1">The sequence shown here is derived from an EMBL/GenBank/DDBJ whole genome shotgun (WGS) entry which is preliminary data.</text>
</comment>
<name>A0AAJ0B0W4_9PEZI</name>
<protein>
    <submittedName>
        <fullName evidence="1">Uncharacterized protein</fullName>
    </submittedName>
</protein>
<dbReference type="AlphaFoldDB" id="A0AAJ0B0W4"/>
<evidence type="ECO:0000313" key="1">
    <source>
        <dbReference type="EMBL" id="KAK1749649.1"/>
    </source>
</evidence>
<reference evidence="1" key="1">
    <citation type="submission" date="2023-06" db="EMBL/GenBank/DDBJ databases">
        <title>Genome-scale phylogeny and comparative genomics of the fungal order Sordariales.</title>
        <authorList>
            <consortium name="Lawrence Berkeley National Laboratory"/>
            <person name="Hensen N."/>
            <person name="Bonometti L."/>
            <person name="Westerberg I."/>
            <person name="Brannstrom I.O."/>
            <person name="Guillou S."/>
            <person name="Cros-Aarteil S."/>
            <person name="Calhoun S."/>
            <person name="Haridas S."/>
            <person name="Kuo A."/>
            <person name="Mondo S."/>
            <person name="Pangilinan J."/>
            <person name="Riley R."/>
            <person name="Labutti K."/>
            <person name="Andreopoulos B."/>
            <person name="Lipzen A."/>
            <person name="Chen C."/>
            <person name="Yanf M."/>
            <person name="Daum C."/>
            <person name="Ng V."/>
            <person name="Clum A."/>
            <person name="Steindorff A."/>
            <person name="Ohm R."/>
            <person name="Martin F."/>
            <person name="Silar P."/>
            <person name="Natvig D."/>
            <person name="Lalanne C."/>
            <person name="Gautier V."/>
            <person name="Ament-Velasquez S.L."/>
            <person name="Kruys A."/>
            <person name="Hutchinson M.I."/>
            <person name="Powell A.J."/>
            <person name="Barry K."/>
            <person name="Miller A.N."/>
            <person name="Grigoriev I.V."/>
            <person name="Debuchy R."/>
            <person name="Gladieux P."/>
            <person name="Thoren M.H."/>
            <person name="Johannesson H."/>
        </authorList>
    </citation>
    <scope>NUCLEOTIDE SEQUENCE</scope>
    <source>
        <strain evidence="1">PSN4</strain>
    </source>
</reference>